<keyword evidence="1" id="KW-0472">Membrane</keyword>
<dbReference type="STRING" id="62928.azo2507"/>
<evidence type="ECO:0000256" key="1">
    <source>
        <dbReference type="SAM" id="Phobius"/>
    </source>
</evidence>
<reference evidence="2 3" key="1">
    <citation type="journal article" date="2006" name="Nat. Biotechnol.">
        <title>Complete genome of the mutualistic, N2-fixing grass endophyte Azoarcus sp. strain BH72.</title>
        <authorList>
            <person name="Krause A."/>
            <person name="Ramakumar A."/>
            <person name="Bartels D."/>
            <person name="Battistoni F."/>
            <person name="Bekel T."/>
            <person name="Boch J."/>
            <person name="Boehm M."/>
            <person name="Friedrich F."/>
            <person name="Hurek T."/>
            <person name="Krause L."/>
            <person name="Linke B."/>
            <person name="McHardy A.C."/>
            <person name="Sarkar A."/>
            <person name="Schneiker S."/>
            <person name="Syed A.A."/>
            <person name="Thauer R."/>
            <person name="Vorhoelter F.-J."/>
            <person name="Weidner S."/>
            <person name="Puehler A."/>
            <person name="Reinhold-Hurek B."/>
            <person name="Kaiser O."/>
            <person name="Goesmann A."/>
        </authorList>
    </citation>
    <scope>NUCLEOTIDE SEQUENCE [LARGE SCALE GENOMIC DNA]</scope>
    <source>
        <strain evidence="2 3">BH72</strain>
    </source>
</reference>
<evidence type="ECO:0000313" key="3">
    <source>
        <dbReference type="Proteomes" id="UP000002588"/>
    </source>
</evidence>
<dbReference type="EMBL" id="AM406670">
    <property type="protein sequence ID" value="CAL95124.1"/>
    <property type="molecule type" value="Genomic_DNA"/>
</dbReference>
<gene>
    <name evidence="2" type="ordered locus">azo2507</name>
</gene>
<dbReference type="KEGG" id="azo:azo2507"/>
<keyword evidence="3" id="KW-1185">Reference proteome</keyword>
<protein>
    <submittedName>
        <fullName evidence="2">Hypothetical membrane protein</fullName>
    </submittedName>
</protein>
<dbReference type="AlphaFoldDB" id="A1K8G9"/>
<proteinExistence type="predicted"/>
<organism evidence="2 3">
    <name type="scientific">Azoarcus sp. (strain BH72)</name>
    <dbReference type="NCBI Taxonomy" id="418699"/>
    <lineage>
        <taxon>Bacteria</taxon>
        <taxon>Pseudomonadati</taxon>
        <taxon>Pseudomonadota</taxon>
        <taxon>Betaproteobacteria</taxon>
        <taxon>Rhodocyclales</taxon>
        <taxon>Zoogloeaceae</taxon>
        <taxon>Azoarcus</taxon>
    </lineage>
</organism>
<sequence>MRETPHAERRCVGRSCDRGARVRTASALLVLTALLVLILLGLLLLGLLLVGLLLLAGLLLLPPRLLLLGLLLTLLLLVLLLVILLVRHDRLLRAIALAVLPSLWERSIRCSRGKTGAGPAGEGNVVQWCGAV</sequence>
<feature type="transmembrane region" description="Helical" evidence="1">
    <location>
        <begin position="28"/>
        <end position="59"/>
    </location>
</feature>
<dbReference type="Proteomes" id="UP000002588">
    <property type="component" value="Chromosome"/>
</dbReference>
<keyword evidence="1" id="KW-0812">Transmembrane</keyword>
<dbReference type="HOGENOM" id="CLU_1912756_0_0_4"/>
<evidence type="ECO:0000313" key="2">
    <source>
        <dbReference type="EMBL" id="CAL95124.1"/>
    </source>
</evidence>
<feature type="transmembrane region" description="Helical" evidence="1">
    <location>
        <begin position="65"/>
        <end position="86"/>
    </location>
</feature>
<keyword evidence="1" id="KW-1133">Transmembrane helix</keyword>
<name>A1K8G9_AZOSB</name>
<accession>A1K8G9</accession>